<protein>
    <submittedName>
        <fullName evidence="2">Uncharacterized protein</fullName>
    </submittedName>
</protein>
<evidence type="ECO:0000313" key="3">
    <source>
        <dbReference type="Proteomes" id="UP000188879"/>
    </source>
</evidence>
<sequence length="298" mass="32296">MKETVPDLPDPPATPLPALPSPPQAEALLRPLARLLRPLLRLLIRAGVTFPVFADLARQLYVELAAESLARPARTDSRLSLLTGVHRKEIRRLRELDEDAPAVPPVVTLSSQIIARWAGLPAFADAAGQPRPLPRTAPEGEPSFEALVRAVTTDVRPRTVLDDWLAQGLVRLDAEERVVLNAAAFLPRQGSEEQLYYFARNLHDHLAAATANVAGTPAPFLDRAVHYDRLPPAVAARMQALGREAAQRLLVEVNRAVLAELDAAGDTVPAGEPTRRVILGVYLYAEDEAPAPSGPAKE</sequence>
<dbReference type="Pfam" id="PF20112">
    <property type="entry name" value="DUF6502"/>
    <property type="match status" value="1"/>
</dbReference>
<evidence type="ECO:0000313" key="2">
    <source>
        <dbReference type="EMBL" id="ONG44957.1"/>
    </source>
</evidence>
<evidence type="ECO:0000256" key="1">
    <source>
        <dbReference type="SAM" id="MobiDB-lite"/>
    </source>
</evidence>
<dbReference type="EMBL" id="MLCO01000372">
    <property type="protein sequence ID" value="ONG44957.1"/>
    <property type="molecule type" value="Genomic_DNA"/>
</dbReference>
<comment type="caution">
    <text evidence="2">The sequence shown here is derived from an EMBL/GenBank/DDBJ whole genome shotgun (WGS) entry which is preliminary data.</text>
</comment>
<feature type="compositionally biased region" description="Pro residues" evidence="1">
    <location>
        <begin position="8"/>
        <end position="22"/>
    </location>
</feature>
<name>A0A1V2GWT3_9PROT</name>
<proteinExistence type="predicted"/>
<accession>A0A1V2GWT3</accession>
<dbReference type="Proteomes" id="UP000188879">
    <property type="component" value="Unassembled WGS sequence"/>
</dbReference>
<gene>
    <name evidence="2" type="ORF">BKE38_27055</name>
</gene>
<reference evidence="2 3" key="1">
    <citation type="submission" date="2016-10" db="EMBL/GenBank/DDBJ databases">
        <title>Draft Genome sequence of Roseomonas sp. strain M3.</title>
        <authorList>
            <person name="Subhash Y."/>
            <person name="Lee S."/>
        </authorList>
    </citation>
    <scope>NUCLEOTIDE SEQUENCE [LARGE SCALE GENOMIC DNA]</scope>
    <source>
        <strain evidence="2 3">M3</strain>
    </source>
</reference>
<organism evidence="2 3">
    <name type="scientific">Teichococcus deserti</name>
    <dbReference type="NCBI Taxonomy" id="1817963"/>
    <lineage>
        <taxon>Bacteria</taxon>
        <taxon>Pseudomonadati</taxon>
        <taxon>Pseudomonadota</taxon>
        <taxon>Alphaproteobacteria</taxon>
        <taxon>Acetobacterales</taxon>
        <taxon>Roseomonadaceae</taxon>
        <taxon>Roseomonas</taxon>
    </lineage>
</organism>
<dbReference type="AlphaFoldDB" id="A0A1V2GWT3"/>
<keyword evidence="3" id="KW-1185">Reference proteome</keyword>
<feature type="region of interest" description="Disordered" evidence="1">
    <location>
        <begin position="1"/>
        <end position="22"/>
    </location>
</feature>
<dbReference type="InterPro" id="IPR045445">
    <property type="entry name" value="DUF6502"/>
</dbReference>